<protein>
    <recommendedName>
        <fullName evidence="4">Secreted protein</fullName>
    </recommendedName>
</protein>
<evidence type="ECO:0000313" key="2">
    <source>
        <dbReference type="EMBL" id="KAL0099908.1"/>
    </source>
</evidence>
<feature type="region of interest" description="Disordered" evidence="1">
    <location>
        <begin position="40"/>
        <end position="92"/>
    </location>
</feature>
<dbReference type="Proteomes" id="UP001430953">
    <property type="component" value="Unassembled WGS sequence"/>
</dbReference>
<organism evidence="2 3">
    <name type="scientific">Cardiocondyla obscurior</name>
    <dbReference type="NCBI Taxonomy" id="286306"/>
    <lineage>
        <taxon>Eukaryota</taxon>
        <taxon>Metazoa</taxon>
        <taxon>Ecdysozoa</taxon>
        <taxon>Arthropoda</taxon>
        <taxon>Hexapoda</taxon>
        <taxon>Insecta</taxon>
        <taxon>Pterygota</taxon>
        <taxon>Neoptera</taxon>
        <taxon>Endopterygota</taxon>
        <taxon>Hymenoptera</taxon>
        <taxon>Apocrita</taxon>
        <taxon>Aculeata</taxon>
        <taxon>Formicoidea</taxon>
        <taxon>Formicidae</taxon>
        <taxon>Myrmicinae</taxon>
        <taxon>Cardiocondyla</taxon>
    </lineage>
</organism>
<proteinExistence type="predicted"/>
<name>A0AAW2EB29_9HYME</name>
<sequence>MIRFLFCIIALRLCLSLLLATLIFFINFQNRSAVEEKIHLQRSTRGGGDGGRGPRRLTGTAGNGIETKPRSTWPHSDGAFTSSGATVQNFDS</sequence>
<dbReference type="EMBL" id="JADYXP020000027">
    <property type="protein sequence ID" value="KAL0099908.1"/>
    <property type="molecule type" value="Genomic_DNA"/>
</dbReference>
<evidence type="ECO:0000313" key="3">
    <source>
        <dbReference type="Proteomes" id="UP001430953"/>
    </source>
</evidence>
<comment type="caution">
    <text evidence="2">The sequence shown here is derived from an EMBL/GenBank/DDBJ whole genome shotgun (WGS) entry which is preliminary data.</text>
</comment>
<evidence type="ECO:0000256" key="1">
    <source>
        <dbReference type="SAM" id="MobiDB-lite"/>
    </source>
</evidence>
<evidence type="ECO:0008006" key="4">
    <source>
        <dbReference type="Google" id="ProtNLM"/>
    </source>
</evidence>
<gene>
    <name evidence="2" type="ORF">PUN28_019978</name>
</gene>
<accession>A0AAW2EB29</accession>
<reference evidence="2 3" key="1">
    <citation type="submission" date="2023-03" db="EMBL/GenBank/DDBJ databases">
        <title>High recombination rates correlate with genetic variation in Cardiocondyla obscurior ants.</title>
        <authorList>
            <person name="Errbii M."/>
        </authorList>
    </citation>
    <scope>NUCLEOTIDE SEQUENCE [LARGE SCALE GENOMIC DNA]</scope>
    <source>
        <strain evidence="2">Alpha-2009</strain>
        <tissue evidence="2">Whole body</tissue>
    </source>
</reference>
<feature type="compositionally biased region" description="Polar residues" evidence="1">
    <location>
        <begin position="79"/>
        <end position="92"/>
    </location>
</feature>
<dbReference type="AlphaFoldDB" id="A0AAW2EB29"/>
<keyword evidence="3" id="KW-1185">Reference proteome</keyword>